<feature type="non-terminal residue" evidence="1">
    <location>
        <position position="1"/>
    </location>
</feature>
<dbReference type="AlphaFoldDB" id="A0A170U886"/>
<dbReference type="EMBL" id="GEMB01007772">
    <property type="protein sequence ID" value="JAR95676.1"/>
    <property type="molecule type" value="Transcribed_RNA"/>
</dbReference>
<evidence type="ECO:0000313" key="1">
    <source>
        <dbReference type="EMBL" id="JAR95676.1"/>
    </source>
</evidence>
<name>A0A170U886_TRIIF</name>
<reference evidence="1" key="2">
    <citation type="journal article" date="2017" name="J. Med. Entomol.">
        <title>Transcriptome Analysis of the Triatoma infestans (Hemiptera: Reduviidae) Integument.</title>
        <authorList>
            <person name="Calderon-Fernandez G.M."/>
            <person name="Moriconi D.E."/>
            <person name="Dulbecco A.B."/>
            <person name="Juarez M.P."/>
        </authorList>
    </citation>
    <scope>NUCLEOTIDE SEQUENCE</scope>
    <source>
        <strain evidence="1">Int1</strain>
        <tissue evidence="1">Integument</tissue>
    </source>
</reference>
<sequence length="75" mass="8764">PRYSHQNNYLKRPAEAVEKVPLQQPLTKLPRIDTWRQTIDQQIEKRFNSYLSSKGLNGDVNKSFLKRDSIPIAII</sequence>
<reference evidence="1" key="1">
    <citation type="submission" date="2016-04" db="EMBL/GenBank/DDBJ databases">
        <authorList>
            <person name="Calderon-Fernandez G.M.Sr."/>
        </authorList>
    </citation>
    <scope>NUCLEOTIDE SEQUENCE</scope>
    <source>
        <strain evidence="1">Int1</strain>
        <tissue evidence="1">Integument</tissue>
    </source>
</reference>
<proteinExistence type="predicted"/>
<accession>A0A170U886</accession>
<organism evidence="1">
    <name type="scientific">Triatoma infestans</name>
    <name type="common">Assassin bug</name>
    <dbReference type="NCBI Taxonomy" id="30076"/>
    <lineage>
        <taxon>Eukaryota</taxon>
        <taxon>Metazoa</taxon>
        <taxon>Ecdysozoa</taxon>
        <taxon>Arthropoda</taxon>
        <taxon>Hexapoda</taxon>
        <taxon>Insecta</taxon>
        <taxon>Pterygota</taxon>
        <taxon>Neoptera</taxon>
        <taxon>Paraneoptera</taxon>
        <taxon>Hemiptera</taxon>
        <taxon>Heteroptera</taxon>
        <taxon>Panheteroptera</taxon>
        <taxon>Cimicomorpha</taxon>
        <taxon>Reduviidae</taxon>
        <taxon>Triatominae</taxon>
        <taxon>Triatoma</taxon>
    </lineage>
</organism>
<protein>
    <submittedName>
        <fullName evidence="1">Uncharacterized protein</fullName>
    </submittedName>
</protein>